<name>A0AAD6A8Y4_9TELE</name>
<feature type="transmembrane region" description="Helical" evidence="1">
    <location>
        <begin position="254"/>
        <end position="276"/>
    </location>
</feature>
<dbReference type="InterPro" id="IPR003597">
    <property type="entry name" value="Ig_C1-set"/>
</dbReference>
<sequence>MKLFLVLSVFIAFTGKPVSSSCEIEFSPPKVVVRFGDPFSLNCSSTSNQIDSMGWEAIYGTGTELQDGVSSVALKIDSVKDWKMEAQCFVNLENGVQCSETLNFTVYKMPDFISQPSQMDHMVEGEKGYNGAQVWCEANMLFSPPVQSLPKIQSKPQKLIVLYSPTFTKPENETFELSARNKIMLNCTATGNPMPVYSWGFAHPIQQTKKNDSQLILTPSIRLPGTYNCTASNTQGSSTKYFTVIEAPRNRTTFAALVGGFVFLGAVLFIGGLLFVKPDGTFSFSKLPTLVSETHFSCLKSVSCTKADSNPVPCRVAKLVQVGIFLSLSPLNRRLSAQDNMGNTCFIWSLTLCMIYSVSGEGCSLVLKPSRVVVGFGEPVSVSCEATRPVRVLGWESVISAAHTQQDLSVQWKVDSLIDWIEEPICYGVFFTAPRQCEEKLNLVLYKTPDSVSIRPVNHSGPMVEGKEYQLLCEVQNIAPVQYLTLRWYKGQTEVYNHSFTELTSSSPVQVSSILMVTPTKAENGAQYRCVAELELGPEGPQPPPTVTSEPLNASVYFPPTFLDPVPAVLDLTVGAEMTLNCTATGNPTPVYSWQSSNPIPEGMGDEAALTSSSLLPGTYTCTASNTLEKKSKQFIVKAKTKANKYVESMCQDVIRDMRRCCESQAGNSICCSGFKDSKPTENQSNT</sequence>
<dbReference type="AlphaFoldDB" id="A0AAD6A8Y4"/>
<dbReference type="Pfam" id="PF03921">
    <property type="entry name" value="ICAM_N"/>
    <property type="match status" value="1"/>
</dbReference>
<dbReference type="PANTHER" id="PTHR13771">
    <property type="entry name" value="INTERCELLULAR ADHESION MOLECULE"/>
    <property type="match status" value="1"/>
</dbReference>
<feature type="chain" id="PRO_5042043576" description="Ig-like domain-containing protein" evidence="2">
    <location>
        <begin position="21"/>
        <end position="687"/>
    </location>
</feature>
<evidence type="ECO:0000313" key="5">
    <source>
        <dbReference type="Proteomes" id="UP001219934"/>
    </source>
</evidence>
<keyword evidence="2" id="KW-0732">Signal</keyword>
<feature type="domain" description="Ig-like" evidence="3">
    <location>
        <begin position="165"/>
        <end position="245"/>
    </location>
</feature>
<organism evidence="4 5">
    <name type="scientific">Pogonophryne albipinna</name>
    <dbReference type="NCBI Taxonomy" id="1090488"/>
    <lineage>
        <taxon>Eukaryota</taxon>
        <taxon>Metazoa</taxon>
        <taxon>Chordata</taxon>
        <taxon>Craniata</taxon>
        <taxon>Vertebrata</taxon>
        <taxon>Euteleostomi</taxon>
        <taxon>Actinopterygii</taxon>
        <taxon>Neopterygii</taxon>
        <taxon>Teleostei</taxon>
        <taxon>Neoteleostei</taxon>
        <taxon>Acanthomorphata</taxon>
        <taxon>Eupercaria</taxon>
        <taxon>Perciformes</taxon>
        <taxon>Notothenioidei</taxon>
        <taxon>Pogonophryne</taxon>
    </lineage>
</organism>
<proteinExistence type="predicted"/>
<feature type="domain" description="Ig-like" evidence="3">
    <location>
        <begin position="559"/>
        <end position="638"/>
    </location>
</feature>
<dbReference type="InterPro" id="IPR036179">
    <property type="entry name" value="Ig-like_dom_sf"/>
</dbReference>
<dbReference type="SMART" id="SM00408">
    <property type="entry name" value="IGc2"/>
    <property type="match status" value="2"/>
</dbReference>
<evidence type="ECO:0000313" key="4">
    <source>
        <dbReference type="EMBL" id="KAJ4920200.1"/>
    </source>
</evidence>
<keyword evidence="1" id="KW-0812">Transmembrane</keyword>
<dbReference type="InterPro" id="IPR003599">
    <property type="entry name" value="Ig_sub"/>
</dbReference>
<dbReference type="EMBL" id="JAPTMU010000215">
    <property type="protein sequence ID" value="KAJ4920200.1"/>
    <property type="molecule type" value="Genomic_DNA"/>
</dbReference>
<dbReference type="PANTHER" id="PTHR13771:SF9">
    <property type="entry name" value="INTERCELLULAR ADHESION MOLECULE 5"/>
    <property type="match status" value="1"/>
</dbReference>
<reference evidence="4" key="1">
    <citation type="submission" date="2022-11" db="EMBL/GenBank/DDBJ databases">
        <title>Chromosome-level genome of Pogonophryne albipinna.</title>
        <authorList>
            <person name="Jo E."/>
        </authorList>
    </citation>
    <scope>NUCLEOTIDE SEQUENCE</scope>
    <source>
        <strain evidence="4">SGF0006</strain>
        <tissue evidence="4">Muscle</tissue>
    </source>
</reference>
<evidence type="ECO:0000256" key="1">
    <source>
        <dbReference type="SAM" id="Phobius"/>
    </source>
</evidence>
<dbReference type="InterPro" id="IPR013768">
    <property type="entry name" value="ICAM_N"/>
</dbReference>
<dbReference type="PROSITE" id="PS50835">
    <property type="entry name" value="IG_LIKE"/>
    <property type="match status" value="3"/>
</dbReference>
<dbReference type="Gene3D" id="1.10.287.1130">
    <property type="entry name" value="CytochromE C oxidase copper chaperone"/>
    <property type="match status" value="1"/>
</dbReference>
<keyword evidence="1" id="KW-0472">Membrane</keyword>
<dbReference type="GO" id="GO:0007155">
    <property type="term" value="P:cell adhesion"/>
    <property type="evidence" value="ECO:0007669"/>
    <property type="project" value="InterPro"/>
</dbReference>
<dbReference type="SUPFAM" id="SSF48726">
    <property type="entry name" value="Immunoglobulin"/>
    <property type="match status" value="5"/>
</dbReference>
<keyword evidence="1" id="KW-1133">Transmembrane helix</keyword>
<dbReference type="InterPro" id="IPR047012">
    <property type="entry name" value="ICAM_VCAM"/>
</dbReference>
<dbReference type="InterPro" id="IPR007110">
    <property type="entry name" value="Ig-like_dom"/>
</dbReference>
<feature type="domain" description="Ig-like" evidence="3">
    <location>
        <begin position="449"/>
        <end position="548"/>
    </location>
</feature>
<evidence type="ECO:0000259" key="3">
    <source>
        <dbReference type="PROSITE" id="PS50835"/>
    </source>
</evidence>
<gene>
    <name evidence="4" type="ORF">JOQ06_014275</name>
</gene>
<feature type="signal peptide" evidence="2">
    <location>
        <begin position="1"/>
        <end position="20"/>
    </location>
</feature>
<comment type="caution">
    <text evidence="4">The sequence shown here is derived from an EMBL/GenBank/DDBJ whole genome shotgun (WGS) entry which is preliminary data.</text>
</comment>
<protein>
    <recommendedName>
        <fullName evidence="3">Ig-like domain-containing protein</fullName>
    </recommendedName>
</protein>
<evidence type="ECO:0000256" key="2">
    <source>
        <dbReference type="SAM" id="SignalP"/>
    </source>
</evidence>
<dbReference type="Pfam" id="PF13895">
    <property type="entry name" value="Ig_2"/>
    <property type="match status" value="2"/>
</dbReference>
<accession>A0AAD6A8Y4</accession>
<keyword evidence="5" id="KW-1185">Reference proteome</keyword>
<dbReference type="Proteomes" id="UP001219934">
    <property type="component" value="Unassembled WGS sequence"/>
</dbReference>
<dbReference type="Pfam" id="PF07654">
    <property type="entry name" value="C1-set"/>
    <property type="match status" value="1"/>
</dbReference>
<dbReference type="InterPro" id="IPR013783">
    <property type="entry name" value="Ig-like_fold"/>
</dbReference>
<dbReference type="Gene3D" id="2.60.40.10">
    <property type="entry name" value="Immunoglobulins"/>
    <property type="match status" value="5"/>
</dbReference>
<dbReference type="SMART" id="SM00409">
    <property type="entry name" value="IG"/>
    <property type="match status" value="4"/>
</dbReference>
<dbReference type="GO" id="GO:0005178">
    <property type="term" value="F:integrin binding"/>
    <property type="evidence" value="ECO:0007669"/>
    <property type="project" value="InterPro"/>
</dbReference>
<dbReference type="InterPro" id="IPR003598">
    <property type="entry name" value="Ig_sub2"/>
</dbReference>